<name>A0AAN6V1R3_9PEZI</name>
<gene>
    <name evidence="2" type="ORF">C8A04DRAFT_29161</name>
</gene>
<feature type="region of interest" description="Disordered" evidence="1">
    <location>
        <begin position="254"/>
        <end position="355"/>
    </location>
</feature>
<evidence type="ECO:0000313" key="2">
    <source>
        <dbReference type="EMBL" id="KAK4143144.1"/>
    </source>
</evidence>
<feature type="compositionally biased region" description="Acidic residues" evidence="1">
    <location>
        <begin position="330"/>
        <end position="355"/>
    </location>
</feature>
<dbReference type="RefSeq" id="XP_062636515.1">
    <property type="nucleotide sequence ID" value="XM_062780900.1"/>
</dbReference>
<feature type="region of interest" description="Disordered" evidence="1">
    <location>
        <begin position="166"/>
        <end position="202"/>
    </location>
</feature>
<protein>
    <submittedName>
        <fullName evidence="2">Uncharacterized protein</fullName>
    </submittedName>
</protein>
<keyword evidence="3" id="KW-1185">Reference proteome</keyword>
<dbReference type="Proteomes" id="UP001302676">
    <property type="component" value="Unassembled WGS sequence"/>
</dbReference>
<organism evidence="2 3">
    <name type="scientific">Dichotomopilus funicola</name>
    <dbReference type="NCBI Taxonomy" id="1934379"/>
    <lineage>
        <taxon>Eukaryota</taxon>
        <taxon>Fungi</taxon>
        <taxon>Dikarya</taxon>
        <taxon>Ascomycota</taxon>
        <taxon>Pezizomycotina</taxon>
        <taxon>Sordariomycetes</taxon>
        <taxon>Sordariomycetidae</taxon>
        <taxon>Sordariales</taxon>
        <taxon>Chaetomiaceae</taxon>
        <taxon>Dichotomopilus</taxon>
    </lineage>
</organism>
<dbReference type="EMBL" id="MU853589">
    <property type="protein sequence ID" value="KAK4143144.1"/>
    <property type="molecule type" value="Genomic_DNA"/>
</dbReference>
<evidence type="ECO:0000256" key="1">
    <source>
        <dbReference type="SAM" id="MobiDB-lite"/>
    </source>
</evidence>
<feature type="compositionally biased region" description="Acidic residues" evidence="1">
    <location>
        <begin position="303"/>
        <end position="319"/>
    </location>
</feature>
<feature type="region of interest" description="Disordered" evidence="1">
    <location>
        <begin position="72"/>
        <end position="118"/>
    </location>
</feature>
<evidence type="ECO:0000313" key="3">
    <source>
        <dbReference type="Proteomes" id="UP001302676"/>
    </source>
</evidence>
<proteinExistence type="predicted"/>
<reference evidence="2" key="1">
    <citation type="journal article" date="2023" name="Mol. Phylogenet. Evol.">
        <title>Genome-scale phylogeny and comparative genomics of the fungal order Sordariales.</title>
        <authorList>
            <person name="Hensen N."/>
            <person name="Bonometti L."/>
            <person name="Westerberg I."/>
            <person name="Brannstrom I.O."/>
            <person name="Guillou S."/>
            <person name="Cros-Aarteil S."/>
            <person name="Calhoun S."/>
            <person name="Haridas S."/>
            <person name="Kuo A."/>
            <person name="Mondo S."/>
            <person name="Pangilinan J."/>
            <person name="Riley R."/>
            <person name="LaButti K."/>
            <person name="Andreopoulos B."/>
            <person name="Lipzen A."/>
            <person name="Chen C."/>
            <person name="Yan M."/>
            <person name="Daum C."/>
            <person name="Ng V."/>
            <person name="Clum A."/>
            <person name="Steindorff A."/>
            <person name="Ohm R.A."/>
            <person name="Martin F."/>
            <person name="Silar P."/>
            <person name="Natvig D.O."/>
            <person name="Lalanne C."/>
            <person name="Gautier V."/>
            <person name="Ament-Velasquez S.L."/>
            <person name="Kruys A."/>
            <person name="Hutchinson M.I."/>
            <person name="Powell A.J."/>
            <person name="Barry K."/>
            <person name="Miller A.N."/>
            <person name="Grigoriev I.V."/>
            <person name="Debuchy R."/>
            <person name="Gladieux P."/>
            <person name="Hiltunen Thoren M."/>
            <person name="Johannesson H."/>
        </authorList>
    </citation>
    <scope>NUCLEOTIDE SEQUENCE</scope>
    <source>
        <strain evidence="2">CBS 141.50</strain>
    </source>
</reference>
<dbReference type="AlphaFoldDB" id="A0AAN6V1R3"/>
<sequence>MSLFHASTPLLINLRTTLYYRLPTPDPPPLATYDTASLRLDDGTTLYSHPLSPITFATHVLLPDTSSISYPPSSTDILTGRPSQSTSPNSPLATAPVSSPPVEIATSTSTSPPTSTPPDFFLRSIDNACLVRIRDMVHYTPYHFNREIDYHAERGFIWDGVAMTTTTSSSTSDNTLDATSTTKSSTPTATTHSHTPATDGRYLSMTGLTSNELVQQVDMIRARGHRDWVRVDMRVEIEPSPELRERTEVLARFFGEGGNTEEDSECSEYSEDSEGGDGSDGLEERGSEFEGGPESELEREGESEVGSELEMESETEDGEVGFGAVQEGQDGYETEIEEDMMDDAGEDTERMEDEE</sequence>
<accession>A0AAN6V1R3</accession>
<feature type="compositionally biased region" description="Polar residues" evidence="1">
    <location>
        <begin position="72"/>
        <end position="92"/>
    </location>
</feature>
<reference evidence="2" key="2">
    <citation type="submission" date="2023-05" db="EMBL/GenBank/DDBJ databases">
        <authorList>
            <consortium name="Lawrence Berkeley National Laboratory"/>
            <person name="Steindorff A."/>
            <person name="Hensen N."/>
            <person name="Bonometti L."/>
            <person name="Westerberg I."/>
            <person name="Brannstrom I.O."/>
            <person name="Guillou S."/>
            <person name="Cros-Aarteil S."/>
            <person name="Calhoun S."/>
            <person name="Haridas S."/>
            <person name="Kuo A."/>
            <person name="Mondo S."/>
            <person name="Pangilinan J."/>
            <person name="Riley R."/>
            <person name="Labutti K."/>
            <person name="Andreopoulos B."/>
            <person name="Lipzen A."/>
            <person name="Chen C."/>
            <person name="Yanf M."/>
            <person name="Daum C."/>
            <person name="Ng V."/>
            <person name="Clum A."/>
            <person name="Ohm R."/>
            <person name="Martin F."/>
            <person name="Silar P."/>
            <person name="Natvig D."/>
            <person name="Lalanne C."/>
            <person name="Gautier V."/>
            <person name="Ament-Velasquez S.L."/>
            <person name="Kruys A."/>
            <person name="Hutchinson M.I."/>
            <person name="Powell A.J."/>
            <person name="Barry K."/>
            <person name="Miller A.N."/>
            <person name="Grigoriev I.V."/>
            <person name="Debuchy R."/>
            <person name="Gladieux P."/>
            <person name="Thoren M.H."/>
            <person name="Johannesson H."/>
        </authorList>
    </citation>
    <scope>NUCLEOTIDE SEQUENCE</scope>
    <source>
        <strain evidence="2">CBS 141.50</strain>
    </source>
</reference>
<feature type="compositionally biased region" description="Low complexity" evidence="1">
    <location>
        <begin position="166"/>
        <end position="198"/>
    </location>
</feature>
<feature type="compositionally biased region" description="Acidic residues" evidence="1">
    <location>
        <begin position="259"/>
        <end position="281"/>
    </location>
</feature>
<dbReference type="GeneID" id="87817513"/>
<comment type="caution">
    <text evidence="2">The sequence shown here is derived from an EMBL/GenBank/DDBJ whole genome shotgun (WGS) entry which is preliminary data.</text>
</comment>